<dbReference type="Proteomes" id="UP000184546">
    <property type="component" value="Unassembled WGS sequence"/>
</dbReference>
<dbReference type="RefSeq" id="XP_020057152.1">
    <property type="nucleotide sequence ID" value="XM_020201077.1"/>
</dbReference>
<evidence type="ECO:0000313" key="6">
    <source>
        <dbReference type="EMBL" id="OJK00813.1"/>
    </source>
</evidence>
<gene>
    <name evidence="6" type="ORF">ASPACDRAFT_42303</name>
</gene>
<dbReference type="CDD" id="cd12148">
    <property type="entry name" value="fungal_TF_MHR"/>
    <property type="match status" value="1"/>
</dbReference>
<dbReference type="InterPro" id="IPR050613">
    <property type="entry name" value="Sec_Metabolite_Reg"/>
</dbReference>
<keyword evidence="4" id="KW-0539">Nucleus</keyword>
<organism evidence="6 7">
    <name type="scientific">Aspergillus aculeatus (strain ATCC 16872 / CBS 172.66 / WB 5094)</name>
    <dbReference type="NCBI Taxonomy" id="690307"/>
    <lineage>
        <taxon>Eukaryota</taxon>
        <taxon>Fungi</taxon>
        <taxon>Dikarya</taxon>
        <taxon>Ascomycota</taxon>
        <taxon>Pezizomycotina</taxon>
        <taxon>Eurotiomycetes</taxon>
        <taxon>Eurotiomycetidae</taxon>
        <taxon>Eurotiales</taxon>
        <taxon>Aspergillaceae</taxon>
        <taxon>Aspergillus</taxon>
        <taxon>Aspergillus subgen. Circumdati</taxon>
    </lineage>
</organism>
<dbReference type="VEuPathDB" id="FungiDB:ASPACDRAFT_42303"/>
<feature type="domain" description="Xylanolytic transcriptional activator regulatory" evidence="5">
    <location>
        <begin position="221"/>
        <end position="294"/>
    </location>
</feature>
<dbReference type="EMBL" id="KV878975">
    <property type="protein sequence ID" value="OJK00813.1"/>
    <property type="molecule type" value="Genomic_DNA"/>
</dbReference>
<name>A0A1L9WXF2_ASPA1</name>
<evidence type="ECO:0000256" key="3">
    <source>
        <dbReference type="ARBA" id="ARBA00023163"/>
    </source>
</evidence>
<evidence type="ECO:0000256" key="4">
    <source>
        <dbReference type="ARBA" id="ARBA00023242"/>
    </source>
</evidence>
<dbReference type="AlphaFoldDB" id="A0A1L9WXF2"/>
<dbReference type="GO" id="GO:0003677">
    <property type="term" value="F:DNA binding"/>
    <property type="evidence" value="ECO:0007669"/>
    <property type="project" value="InterPro"/>
</dbReference>
<keyword evidence="3" id="KW-0804">Transcription</keyword>
<dbReference type="GO" id="GO:0008270">
    <property type="term" value="F:zinc ion binding"/>
    <property type="evidence" value="ECO:0007669"/>
    <property type="project" value="InterPro"/>
</dbReference>
<reference evidence="7" key="1">
    <citation type="journal article" date="2017" name="Genome Biol.">
        <title>Comparative genomics reveals high biological diversity and specific adaptations in the industrially and medically important fungal genus Aspergillus.</title>
        <authorList>
            <person name="de Vries R.P."/>
            <person name="Riley R."/>
            <person name="Wiebenga A."/>
            <person name="Aguilar-Osorio G."/>
            <person name="Amillis S."/>
            <person name="Uchima C.A."/>
            <person name="Anderluh G."/>
            <person name="Asadollahi M."/>
            <person name="Askin M."/>
            <person name="Barry K."/>
            <person name="Battaglia E."/>
            <person name="Bayram O."/>
            <person name="Benocci T."/>
            <person name="Braus-Stromeyer S.A."/>
            <person name="Caldana C."/>
            <person name="Canovas D."/>
            <person name="Cerqueira G.C."/>
            <person name="Chen F."/>
            <person name="Chen W."/>
            <person name="Choi C."/>
            <person name="Clum A."/>
            <person name="Dos Santos R.A."/>
            <person name="Damasio A.R."/>
            <person name="Diallinas G."/>
            <person name="Emri T."/>
            <person name="Fekete E."/>
            <person name="Flipphi M."/>
            <person name="Freyberg S."/>
            <person name="Gallo A."/>
            <person name="Gournas C."/>
            <person name="Habgood R."/>
            <person name="Hainaut M."/>
            <person name="Harispe M.L."/>
            <person name="Henrissat B."/>
            <person name="Hilden K.S."/>
            <person name="Hope R."/>
            <person name="Hossain A."/>
            <person name="Karabika E."/>
            <person name="Karaffa L."/>
            <person name="Karanyi Z."/>
            <person name="Krasevec N."/>
            <person name="Kuo A."/>
            <person name="Kusch H."/>
            <person name="LaButti K."/>
            <person name="Lagendijk E.L."/>
            <person name="Lapidus A."/>
            <person name="Levasseur A."/>
            <person name="Lindquist E."/>
            <person name="Lipzen A."/>
            <person name="Logrieco A.F."/>
            <person name="MacCabe A."/>
            <person name="Maekelae M.R."/>
            <person name="Malavazi I."/>
            <person name="Melin P."/>
            <person name="Meyer V."/>
            <person name="Mielnichuk N."/>
            <person name="Miskei M."/>
            <person name="Molnar A.P."/>
            <person name="Mule G."/>
            <person name="Ngan C.Y."/>
            <person name="Orejas M."/>
            <person name="Orosz E."/>
            <person name="Ouedraogo J.P."/>
            <person name="Overkamp K.M."/>
            <person name="Park H.-S."/>
            <person name="Perrone G."/>
            <person name="Piumi F."/>
            <person name="Punt P.J."/>
            <person name="Ram A.F."/>
            <person name="Ramon A."/>
            <person name="Rauscher S."/>
            <person name="Record E."/>
            <person name="Riano-Pachon D.M."/>
            <person name="Robert V."/>
            <person name="Roehrig J."/>
            <person name="Ruller R."/>
            <person name="Salamov A."/>
            <person name="Salih N.S."/>
            <person name="Samson R.A."/>
            <person name="Sandor E."/>
            <person name="Sanguinetti M."/>
            <person name="Schuetze T."/>
            <person name="Sepcic K."/>
            <person name="Shelest E."/>
            <person name="Sherlock G."/>
            <person name="Sophianopoulou V."/>
            <person name="Squina F.M."/>
            <person name="Sun H."/>
            <person name="Susca A."/>
            <person name="Todd R.B."/>
            <person name="Tsang A."/>
            <person name="Unkles S.E."/>
            <person name="van de Wiele N."/>
            <person name="van Rossen-Uffink D."/>
            <person name="Oliveira J.V."/>
            <person name="Vesth T.C."/>
            <person name="Visser J."/>
            <person name="Yu J.-H."/>
            <person name="Zhou M."/>
            <person name="Andersen M.R."/>
            <person name="Archer D.B."/>
            <person name="Baker S.E."/>
            <person name="Benoit I."/>
            <person name="Brakhage A.A."/>
            <person name="Braus G.H."/>
            <person name="Fischer R."/>
            <person name="Frisvad J.C."/>
            <person name="Goldman G.H."/>
            <person name="Houbraken J."/>
            <person name="Oakley B."/>
            <person name="Pocsi I."/>
            <person name="Scazzocchio C."/>
            <person name="Seiboth B."/>
            <person name="vanKuyk P.A."/>
            <person name="Wortman J."/>
            <person name="Dyer P.S."/>
            <person name="Grigoriev I.V."/>
        </authorList>
    </citation>
    <scope>NUCLEOTIDE SEQUENCE [LARGE SCALE GENOMIC DNA]</scope>
    <source>
        <strain evidence="7">ATCC 16872 / CBS 172.66 / WB 5094</strain>
    </source>
</reference>
<dbReference type="GeneID" id="30974891"/>
<dbReference type="GO" id="GO:0006351">
    <property type="term" value="P:DNA-templated transcription"/>
    <property type="evidence" value="ECO:0007669"/>
    <property type="project" value="InterPro"/>
</dbReference>
<sequence length="593" mass="67850">MSKDIETTINFILSNSGIRSMTGTADFYTNAKDKRAVKIYDPRGKHEFKLSKNGFCHTTFPSVHILISDPTIIKLDVYPEIARLLETSIQPPPTRIKVVSNTIRSSVTDVNSEYTGTPGLARAAHLDHTSSGAKVYLYEKPPEEEASRLSRTRWAIINVWRPLKTISRDPLAVCDGCTLQEGDLLPKGMKYSANIRAKDHSGKAEDHSKTTIHQLSEPSCFWSILGFVIRKAQAIGLHRDGMSLGLSQYECEIRRRVWWYLVALEIRASELAGAVNSVVSQSWDTNFPTNIDDQDLHPEIKILTSAADRLTDMSFCLFQYEAVRLFRSVYLETSPEVMLRTNPRMLLSLARIKVFRRTVEDKFLRFCDPVIPMHFMLNSFARLTLCKMEASSQEIRPKARKNQHSSLWDSDSKLTYGLRMLEYDRLLHSNQSVHGFRWFIYAHFPWGALIWLLQAMLTKDLGMREENTWHHVKTLYQRYPEMYNEDRGLHRLVNTLVLRVWCLRQTLRKGAALQSEVEAAPHFITELLSKPYIRNDQAAPVGSPETLHNKGANGVTPFMSETTTTEHLENWDQSMFISAASPESSFDFGAWLI</sequence>
<keyword evidence="2" id="KW-0805">Transcription regulation</keyword>
<dbReference type="Pfam" id="PF04082">
    <property type="entry name" value="Fungal_trans"/>
    <property type="match status" value="1"/>
</dbReference>
<evidence type="ECO:0000313" key="7">
    <source>
        <dbReference type="Proteomes" id="UP000184546"/>
    </source>
</evidence>
<accession>A0A1L9WXF2</accession>
<dbReference type="PANTHER" id="PTHR31001:SF85">
    <property type="entry name" value="ZN(II)2CYS6 TRANSCRIPTION FACTOR (EUROFUNG)"/>
    <property type="match status" value="1"/>
</dbReference>
<dbReference type="OrthoDB" id="435881at2759"/>
<proteinExistence type="predicted"/>
<dbReference type="STRING" id="690307.A0A1L9WXF2"/>
<evidence type="ECO:0000256" key="2">
    <source>
        <dbReference type="ARBA" id="ARBA00023015"/>
    </source>
</evidence>
<evidence type="ECO:0000256" key="1">
    <source>
        <dbReference type="ARBA" id="ARBA00004123"/>
    </source>
</evidence>
<evidence type="ECO:0000259" key="5">
    <source>
        <dbReference type="SMART" id="SM00906"/>
    </source>
</evidence>
<dbReference type="PANTHER" id="PTHR31001">
    <property type="entry name" value="UNCHARACTERIZED TRANSCRIPTIONAL REGULATORY PROTEIN"/>
    <property type="match status" value="1"/>
</dbReference>
<dbReference type="SMART" id="SM00906">
    <property type="entry name" value="Fungal_trans"/>
    <property type="match status" value="1"/>
</dbReference>
<protein>
    <recommendedName>
        <fullName evidence="5">Xylanolytic transcriptional activator regulatory domain-containing protein</fullName>
    </recommendedName>
</protein>
<dbReference type="InterPro" id="IPR007219">
    <property type="entry name" value="XnlR_reg_dom"/>
</dbReference>
<dbReference type="GO" id="GO:0005634">
    <property type="term" value="C:nucleus"/>
    <property type="evidence" value="ECO:0007669"/>
    <property type="project" value="UniProtKB-SubCell"/>
</dbReference>
<dbReference type="OMA" id="TACEWSA"/>
<keyword evidence="7" id="KW-1185">Reference proteome</keyword>
<comment type="subcellular location">
    <subcellularLocation>
        <location evidence="1">Nucleus</location>
    </subcellularLocation>
</comment>